<evidence type="ECO:0000313" key="4">
    <source>
        <dbReference type="WBParaSite" id="ACOC_0000177601-mRNA-1"/>
    </source>
</evidence>
<dbReference type="EMBL" id="UYYA01000292">
    <property type="protein sequence ID" value="VDM53362.1"/>
    <property type="molecule type" value="Genomic_DNA"/>
</dbReference>
<feature type="transmembrane region" description="Helical" evidence="1">
    <location>
        <begin position="90"/>
        <end position="109"/>
    </location>
</feature>
<reference evidence="2 3" key="2">
    <citation type="submission" date="2018-11" db="EMBL/GenBank/DDBJ databases">
        <authorList>
            <consortium name="Pathogen Informatics"/>
        </authorList>
    </citation>
    <scope>NUCLEOTIDE SEQUENCE [LARGE SCALE GENOMIC DNA]</scope>
    <source>
        <strain evidence="2 3">Costa Rica</strain>
    </source>
</reference>
<protein>
    <submittedName>
        <fullName evidence="4">Bestrophin homolog</fullName>
    </submittedName>
</protein>
<dbReference type="STRING" id="334426.A0A0R3PD15"/>
<keyword evidence="1" id="KW-0812">Transmembrane</keyword>
<feature type="transmembrane region" description="Helical" evidence="1">
    <location>
        <begin position="136"/>
        <end position="153"/>
    </location>
</feature>
<sequence length="233" mass="26951">MIRYPLGELLLRRFFLTRRHRAIKEVLLPLLIGVTLGYVFGFIVSFEDFDSIDHIAEVPALWTYIGDEQGFLVIGNLRKLVHSYNHRHPIMFGRIFMQKSILSYVFPFLQRERMSVRSGVVMSTSGLRRRWWRRDYGAILCLECMFFGVGIFYRRPNDSIGAIKNISKCTNFFLPRATEIALIKCAKQNGIRAVNPVDELKTEDGYARGKDPVWVDEMDNGQVDDKAYATDIS</sequence>
<dbReference type="WBParaSite" id="ACOC_0000177601-mRNA-1">
    <property type="protein sequence ID" value="ACOC_0000177601-mRNA-1"/>
    <property type="gene ID" value="ACOC_0000177601"/>
</dbReference>
<accession>A0A0R3PD15</accession>
<dbReference type="AlphaFoldDB" id="A0A0R3PD15"/>
<gene>
    <name evidence="2" type="ORF">ACOC_LOCUS1777</name>
</gene>
<keyword evidence="3" id="KW-1185">Reference proteome</keyword>
<evidence type="ECO:0000256" key="1">
    <source>
        <dbReference type="SAM" id="Phobius"/>
    </source>
</evidence>
<evidence type="ECO:0000313" key="2">
    <source>
        <dbReference type="EMBL" id="VDM53362.1"/>
    </source>
</evidence>
<organism evidence="4">
    <name type="scientific">Angiostrongylus costaricensis</name>
    <name type="common">Nematode worm</name>
    <dbReference type="NCBI Taxonomy" id="334426"/>
    <lineage>
        <taxon>Eukaryota</taxon>
        <taxon>Metazoa</taxon>
        <taxon>Ecdysozoa</taxon>
        <taxon>Nematoda</taxon>
        <taxon>Chromadorea</taxon>
        <taxon>Rhabditida</taxon>
        <taxon>Rhabditina</taxon>
        <taxon>Rhabditomorpha</taxon>
        <taxon>Strongyloidea</taxon>
        <taxon>Metastrongylidae</taxon>
        <taxon>Angiostrongylus</taxon>
    </lineage>
</organism>
<keyword evidence="1" id="KW-0472">Membrane</keyword>
<keyword evidence="1" id="KW-1133">Transmembrane helix</keyword>
<reference evidence="4" key="1">
    <citation type="submission" date="2017-02" db="UniProtKB">
        <authorList>
            <consortium name="WormBaseParasite"/>
        </authorList>
    </citation>
    <scope>IDENTIFICATION</scope>
</reference>
<dbReference type="Gene3D" id="3.90.550.50">
    <property type="match status" value="1"/>
</dbReference>
<proteinExistence type="predicted"/>
<name>A0A0R3PD15_ANGCS</name>
<feature type="transmembrane region" description="Helical" evidence="1">
    <location>
        <begin position="26"/>
        <end position="46"/>
    </location>
</feature>
<evidence type="ECO:0000313" key="3">
    <source>
        <dbReference type="Proteomes" id="UP000267027"/>
    </source>
</evidence>
<dbReference type="Proteomes" id="UP000267027">
    <property type="component" value="Unassembled WGS sequence"/>
</dbReference>
<dbReference type="OrthoDB" id="5818856at2759"/>